<dbReference type="InterPro" id="IPR000847">
    <property type="entry name" value="LysR_HTH_N"/>
</dbReference>
<accession>A0A7Y7ZHL4</accession>
<proteinExistence type="predicted"/>
<feature type="domain" description="HTH lysR-type" evidence="1">
    <location>
        <begin position="37"/>
        <end position="82"/>
    </location>
</feature>
<dbReference type="SUPFAM" id="SSF46785">
    <property type="entry name" value="Winged helix' DNA-binding domain"/>
    <property type="match status" value="1"/>
</dbReference>
<dbReference type="Gene3D" id="1.10.10.10">
    <property type="entry name" value="Winged helix-like DNA-binding domain superfamily/Winged helix DNA-binding domain"/>
    <property type="match status" value="1"/>
</dbReference>
<dbReference type="Proteomes" id="UP000542695">
    <property type="component" value="Unassembled WGS sequence"/>
</dbReference>
<dbReference type="EMBL" id="JACARV010000114">
    <property type="protein sequence ID" value="NWC83979.1"/>
    <property type="molecule type" value="Genomic_DNA"/>
</dbReference>
<name>A0A7Y7ZHL4_PSEPU</name>
<dbReference type="Pfam" id="PF00126">
    <property type="entry name" value="HTH_1"/>
    <property type="match status" value="1"/>
</dbReference>
<evidence type="ECO:0000313" key="3">
    <source>
        <dbReference type="Proteomes" id="UP000542695"/>
    </source>
</evidence>
<comment type="caution">
    <text evidence="2">The sequence shown here is derived from an EMBL/GenBank/DDBJ whole genome shotgun (WGS) entry which is preliminary data.</text>
</comment>
<organism evidence="2 3">
    <name type="scientific">Pseudomonas putida</name>
    <name type="common">Arthrobacter siderocapsulatus</name>
    <dbReference type="NCBI Taxonomy" id="303"/>
    <lineage>
        <taxon>Bacteria</taxon>
        <taxon>Pseudomonadati</taxon>
        <taxon>Pseudomonadota</taxon>
        <taxon>Gammaproteobacteria</taxon>
        <taxon>Pseudomonadales</taxon>
        <taxon>Pseudomonadaceae</taxon>
        <taxon>Pseudomonas</taxon>
    </lineage>
</organism>
<reference evidence="2 3" key="1">
    <citation type="submission" date="2020-04" db="EMBL/GenBank/DDBJ databases">
        <title>Molecular characterization of pseudomonads from Agaricus bisporus reveal novel blotch 2 pathogens in Western Europe.</title>
        <authorList>
            <person name="Taparia T."/>
            <person name="Krijger M."/>
            <person name="Haynes E."/>
            <person name="Elpinstone J.G."/>
            <person name="Noble R."/>
            <person name="Van Der Wolf J."/>
        </authorList>
    </citation>
    <scope>NUCLEOTIDE SEQUENCE [LARGE SCALE GENOMIC DNA]</scope>
    <source>
        <strain evidence="2 3">P7765</strain>
    </source>
</reference>
<dbReference type="PROSITE" id="PS50931">
    <property type="entry name" value="HTH_LYSR"/>
    <property type="match status" value="1"/>
</dbReference>
<gene>
    <name evidence="2" type="ORF">HX798_27380</name>
</gene>
<protein>
    <submittedName>
        <fullName evidence="2">LysR family transcriptional regulator</fullName>
    </submittedName>
</protein>
<sequence>MVTQNETFTSSVVPYSPDILDDLPIDDQLAVEFFATARCASFKQAARGLNVPVVGLRKRLEKLEEHIGAPVFVYKHNKLALTRTGERVSHYLCQLFGPDGLGKSGEKEVPRLCTK</sequence>
<evidence type="ECO:0000259" key="1">
    <source>
        <dbReference type="PROSITE" id="PS50931"/>
    </source>
</evidence>
<dbReference type="AlphaFoldDB" id="A0A7Y7ZHL4"/>
<dbReference type="GO" id="GO:0003700">
    <property type="term" value="F:DNA-binding transcription factor activity"/>
    <property type="evidence" value="ECO:0007669"/>
    <property type="project" value="InterPro"/>
</dbReference>
<dbReference type="RefSeq" id="WP_177011277.1">
    <property type="nucleotide sequence ID" value="NZ_JACARV010000114.1"/>
</dbReference>
<dbReference type="InterPro" id="IPR036390">
    <property type="entry name" value="WH_DNA-bd_sf"/>
</dbReference>
<dbReference type="InterPro" id="IPR036388">
    <property type="entry name" value="WH-like_DNA-bd_sf"/>
</dbReference>
<feature type="non-terminal residue" evidence="2">
    <location>
        <position position="115"/>
    </location>
</feature>
<evidence type="ECO:0000313" key="2">
    <source>
        <dbReference type="EMBL" id="NWC83979.1"/>
    </source>
</evidence>